<dbReference type="STRING" id="1123755.SAMN05444714_2594"/>
<dbReference type="OrthoDB" id="6077989at2"/>
<dbReference type="InterPro" id="IPR012312">
    <property type="entry name" value="Hemerythrin-like"/>
</dbReference>
<gene>
    <name evidence="2" type="ORF">SAMN05444714_2594</name>
</gene>
<dbReference type="Pfam" id="PF01814">
    <property type="entry name" value="Hemerythrin"/>
    <property type="match status" value="1"/>
</dbReference>
<dbReference type="Proteomes" id="UP000198926">
    <property type="component" value="Unassembled WGS sequence"/>
</dbReference>
<sequence>MLDPLALENREGLPEALQVLLHEYPRTGWTEDPGFNNLISFWLDRHMMFRRLMAEMRQGTELLLDRKLAPDRFGAMVSRYGGMFVQQLHGHHMIEDQHYFPKLVDKDSRISKGFDILDKDHHALDDYLASFVTQANTVIGKRDNRDQLQDAAGDFQSELAKLEGLLDRHLIDEEDLIVPVILRYGAADLG</sequence>
<dbReference type="Gene3D" id="1.20.120.520">
    <property type="entry name" value="nmb1532 protein domain like"/>
    <property type="match status" value="1"/>
</dbReference>
<keyword evidence="3" id="KW-1185">Reference proteome</keyword>
<proteinExistence type="predicted"/>
<reference evidence="2 3" key="1">
    <citation type="submission" date="2016-10" db="EMBL/GenBank/DDBJ databases">
        <authorList>
            <person name="de Groot N.N."/>
        </authorList>
    </citation>
    <scope>NUCLEOTIDE SEQUENCE [LARGE SCALE GENOMIC DNA]</scope>
    <source>
        <strain evidence="2 3">DSM 29433</strain>
    </source>
</reference>
<organism evidence="2 3">
    <name type="scientific">Yoonia litorea</name>
    <dbReference type="NCBI Taxonomy" id="1123755"/>
    <lineage>
        <taxon>Bacteria</taxon>
        <taxon>Pseudomonadati</taxon>
        <taxon>Pseudomonadota</taxon>
        <taxon>Alphaproteobacteria</taxon>
        <taxon>Rhodobacterales</taxon>
        <taxon>Paracoccaceae</taxon>
        <taxon>Yoonia</taxon>
    </lineage>
</organism>
<dbReference type="RefSeq" id="WP_090209181.1">
    <property type="nucleotide sequence ID" value="NZ_FOZM01000002.1"/>
</dbReference>
<evidence type="ECO:0000259" key="1">
    <source>
        <dbReference type="Pfam" id="PF01814"/>
    </source>
</evidence>
<dbReference type="AlphaFoldDB" id="A0A1I6MXJ3"/>
<evidence type="ECO:0000313" key="2">
    <source>
        <dbReference type="EMBL" id="SFS20341.1"/>
    </source>
</evidence>
<protein>
    <submittedName>
        <fullName evidence="2">Hemerythrin HHE cation binding domain-containing protein</fullName>
    </submittedName>
</protein>
<accession>A0A1I6MXJ3</accession>
<feature type="domain" description="Hemerythrin-like" evidence="1">
    <location>
        <begin position="38"/>
        <end position="180"/>
    </location>
</feature>
<evidence type="ECO:0000313" key="3">
    <source>
        <dbReference type="Proteomes" id="UP000198926"/>
    </source>
</evidence>
<dbReference type="EMBL" id="FOZM01000002">
    <property type="protein sequence ID" value="SFS20341.1"/>
    <property type="molecule type" value="Genomic_DNA"/>
</dbReference>
<name>A0A1I6MXJ3_9RHOB</name>